<gene>
    <name evidence="5" type="ORF">SAMN05444584_0670</name>
</gene>
<protein>
    <submittedName>
        <fullName evidence="5">Regulatory protein, luxR family</fullName>
    </submittedName>
</protein>
<evidence type="ECO:0000256" key="1">
    <source>
        <dbReference type="ARBA" id="ARBA00023015"/>
    </source>
</evidence>
<keyword evidence="3" id="KW-0804">Transcription</keyword>
<evidence type="ECO:0000256" key="3">
    <source>
        <dbReference type="ARBA" id="ARBA00023163"/>
    </source>
</evidence>
<sequence>MSFQNWTTFVNQMTHAIQGVVSFDAFFAYDICHLAYSDHYYSNLNPHAIDEYLLNYQQYDPLCFKHPLSQSALTEGMMVLKQHIVPESYQGFIDQHKIQDNIELWFQDDAGMIIKGLSLVRSSSQNQFTENEIKIIKGYHTFAKYHFASHLSALLSPQQQPQISSQLTKKEQQIMSLMMQGQKNQKIADEMFISIHTVKTHVQHILQKMQVDSRQELMSKVLHYG</sequence>
<dbReference type="GO" id="GO:0006355">
    <property type="term" value="P:regulation of DNA-templated transcription"/>
    <property type="evidence" value="ECO:0007669"/>
    <property type="project" value="InterPro"/>
</dbReference>
<dbReference type="PRINTS" id="PR00038">
    <property type="entry name" value="HTHLUXR"/>
</dbReference>
<dbReference type="RefSeq" id="WP_088822772.1">
    <property type="nucleotide sequence ID" value="NZ_FZLN01000001.1"/>
</dbReference>
<proteinExistence type="predicted"/>
<keyword evidence="6" id="KW-1185">Reference proteome</keyword>
<dbReference type="InterPro" id="IPR016032">
    <property type="entry name" value="Sig_transdc_resp-reg_C-effctor"/>
</dbReference>
<dbReference type="AlphaFoldDB" id="A0A217EDZ1"/>
<dbReference type="Pfam" id="PF00196">
    <property type="entry name" value="GerE"/>
    <property type="match status" value="1"/>
</dbReference>
<dbReference type="PROSITE" id="PS50043">
    <property type="entry name" value="HTH_LUXR_2"/>
    <property type="match status" value="1"/>
</dbReference>
<dbReference type="InterPro" id="IPR036388">
    <property type="entry name" value="WH-like_DNA-bd_sf"/>
</dbReference>
<evidence type="ECO:0000259" key="4">
    <source>
        <dbReference type="PROSITE" id="PS50043"/>
    </source>
</evidence>
<keyword evidence="1" id="KW-0805">Transcription regulation</keyword>
<dbReference type="GO" id="GO:0003677">
    <property type="term" value="F:DNA binding"/>
    <property type="evidence" value="ECO:0007669"/>
    <property type="project" value="UniProtKB-KW"/>
</dbReference>
<organism evidence="5 6">
    <name type="scientific">Acinetobacter apis</name>
    <dbReference type="NCBI Taxonomy" id="1229165"/>
    <lineage>
        <taxon>Bacteria</taxon>
        <taxon>Pseudomonadati</taxon>
        <taxon>Pseudomonadota</taxon>
        <taxon>Gammaproteobacteria</taxon>
        <taxon>Moraxellales</taxon>
        <taxon>Moraxellaceae</taxon>
        <taxon>Acinetobacter</taxon>
    </lineage>
</organism>
<dbReference type="EMBL" id="FZLN01000001">
    <property type="protein sequence ID" value="SNQ28745.1"/>
    <property type="molecule type" value="Genomic_DNA"/>
</dbReference>
<name>A0A217EDZ1_9GAMM</name>
<dbReference type="OrthoDB" id="1806906at2"/>
<evidence type="ECO:0000313" key="6">
    <source>
        <dbReference type="Proteomes" id="UP000243463"/>
    </source>
</evidence>
<dbReference type="SMART" id="SM00421">
    <property type="entry name" value="HTH_LUXR"/>
    <property type="match status" value="1"/>
</dbReference>
<keyword evidence="2" id="KW-0238">DNA-binding</keyword>
<accession>A0A217EDZ1</accession>
<reference evidence="6" key="1">
    <citation type="submission" date="2017-06" db="EMBL/GenBank/DDBJ databases">
        <authorList>
            <person name="Varghese N."/>
            <person name="Submissions S."/>
        </authorList>
    </citation>
    <scope>NUCLEOTIDE SEQUENCE [LARGE SCALE GENOMIC DNA]</scope>
    <source>
        <strain evidence="6">ANC 5114</strain>
    </source>
</reference>
<dbReference type="PANTHER" id="PTHR44688:SF16">
    <property type="entry name" value="DNA-BINDING TRANSCRIPTIONAL ACTIVATOR DEVR_DOSR"/>
    <property type="match status" value="1"/>
</dbReference>
<evidence type="ECO:0000256" key="2">
    <source>
        <dbReference type="ARBA" id="ARBA00023125"/>
    </source>
</evidence>
<dbReference type="SUPFAM" id="SSF46894">
    <property type="entry name" value="C-terminal effector domain of the bipartite response regulators"/>
    <property type="match status" value="1"/>
</dbReference>
<evidence type="ECO:0000313" key="5">
    <source>
        <dbReference type="EMBL" id="SNQ28745.1"/>
    </source>
</evidence>
<dbReference type="CDD" id="cd06170">
    <property type="entry name" value="LuxR_C_like"/>
    <property type="match status" value="1"/>
</dbReference>
<dbReference type="Proteomes" id="UP000243463">
    <property type="component" value="Unassembled WGS sequence"/>
</dbReference>
<dbReference type="InterPro" id="IPR000792">
    <property type="entry name" value="Tscrpt_reg_LuxR_C"/>
</dbReference>
<dbReference type="Gene3D" id="1.10.10.10">
    <property type="entry name" value="Winged helix-like DNA-binding domain superfamily/Winged helix DNA-binding domain"/>
    <property type="match status" value="1"/>
</dbReference>
<feature type="domain" description="HTH luxR-type" evidence="4">
    <location>
        <begin position="160"/>
        <end position="225"/>
    </location>
</feature>
<dbReference type="PROSITE" id="PS00622">
    <property type="entry name" value="HTH_LUXR_1"/>
    <property type="match status" value="1"/>
</dbReference>
<dbReference type="PANTHER" id="PTHR44688">
    <property type="entry name" value="DNA-BINDING TRANSCRIPTIONAL ACTIVATOR DEVR_DOSR"/>
    <property type="match status" value="1"/>
</dbReference>